<evidence type="ECO:0000256" key="7">
    <source>
        <dbReference type="ARBA" id="ARBA00022795"/>
    </source>
</evidence>
<dbReference type="InterPro" id="IPR051472">
    <property type="entry name" value="T3SS_Stator/FliH"/>
</dbReference>
<keyword evidence="5" id="KW-0813">Transport</keyword>
<evidence type="ECO:0000256" key="2">
    <source>
        <dbReference type="ARBA" id="ARBA00004496"/>
    </source>
</evidence>
<evidence type="ECO:0000256" key="8">
    <source>
        <dbReference type="ARBA" id="ARBA00022927"/>
    </source>
</evidence>
<protein>
    <recommendedName>
        <fullName evidence="4">Flagellar assembly protein FliH</fullName>
    </recommendedName>
</protein>
<comment type="subcellular location">
    <subcellularLocation>
        <location evidence="2">Cytoplasm</location>
    </subcellularLocation>
</comment>
<dbReference type="InterPro" id="IPR018035">
    <property type="entry name" value="Flagellar_FliH/T3SS_HrpE"/>
</dbReference>
<dbReference type="Pfam" id="PF02108">
    <property type="entry name" value="FliH"/>
    <property type="match status" value="1"/>
</dbReference>
<keyword evidence="8" id="KW-0653">Protein transport</keyword>
<evidence type="ECO:0000256" key="4">
    <source>
        <dbReference type="ARBA" id="ARBA00016507"/>
    </source>
</evidence>
<evidence type="ECO:0000259" key="10">
    <source>
        <dbReference type="Pfam" id="PF02108"/>
    </source>
</evidence>
<evidence type="ECO:0000313" key="12">
    <source>
        <dbReference type="Proteomes" id="UP000247792"/>
    </source>
</evidence>
<dbReference type="PANTHER" id="PTHR34982">
    <property type="entry name" value="YOP PROTEINS TRANSLOCATION PROTEIN L"/>
    <property type="match status" value="1"/>
</dbReference>
<comment type="similarity">
    <text evidence="3">Belongs to the FliH family.</text>
</comment>
<keyword evidence="7" id="KW-1005">Bacterial flagellum biogenesis</keyword>
<dbReference type="GO" id="GO:0071973">
    <property type="term" value="P:bacterial-type flagellum-dependent cell motility"/>
    <property type="evidence" value="ECO:0007669"/>
    <property type="project" value="InterPro"/>
</dbReference>
<evidence type="ECO:0000256" key="6">
    <source>
        <dbReference type="ARBA" id="ARBA00022490"/>
    </source>
</evidence>
<dbReference type="EMBL" id="QJKB01000001">
    <property type="protein sequence ID" value="PXX46738.1"/>
    <property type="molecule type" value="Genomic_DNA"/>
</dbReference>
<keyword evidence="6" id="KW-0963">Cytoplasm</keyword>
<comment type="function">
    <text evidence="1">Needed for flagellar regrowth and assembly.</text>
</comment>
<dbReference type="GO" id="GO:0044781">
    <property type="term" value="P:bacterial-type flagellum organization"/>
    <property type="evidence" value="ECO:0007669"/>
    <property type="project" value="UniProtKB-KW"/>
</dbReference>
<evidence type="ECO:0000256" key="5">
    <source>
        <dbReference type="ARBA" id="ARBA00022448"/>
    </source>
</evidence>
<keyword evidence="11" id="KW-0282">Flagellum</keyword>
<name>A0A318JB18_9BURK</name>
<evidence type="ECO:0000256" key="3">
    <source>
        <dbReference type="ARBA" id="ARBA00006602"/>
    </source>
</evidence>
<dbReference type="GO" id="GO:0009288">
    <property type="term" value="C:bacterial-type flagellum"/>
    <property type="evidence" value="ECO:0007669"/>
    <property type="project" value="InterPro"/>
</dbReference>
<organism evidence="11 12">
    <name type="scientific">Undibacterium pigrum</name>
    <dbReference type="NCBI Taxonomy" id="401470"/>
    <lineage>
        <taxon>Bacteria</taxon>
        <taxon>Pseudomonadati</taxon>
        <taxon>Pseudomonadota</taxon>
        <taxon>Betaproteobacteria</taxon>
        <taxon>Burkholderiales</taxon>
        <taxon>Oxalobacteraceae</taxon>
        <taxon>Undibacterium</taxon>
    </lineage>
</organism>
<gene>
    <name evidence="11" type="ORF">DFR42_101313</name>
</gene>
<dbReference type="PANTHER" id="PTHR34982:SF1">
    <property type="entry name" value="FLAGELLAR ASSEMBLY PROTEIN FLIH"/>
    <property type="match status" value="1"/>
</dbReference>
<dbReference type="AlphaFoldDB" id="A0A318JB18"/>
<dbReference type="RefSeq" id="WP_170133383.1">
    <property type="nucleotide sequence ID" value="NZ_QJKB01000001.1"/>
</dbReference>
<dbReference type="InterPro" id="IPR000563">
    <property type="entry name" value="Flag_FliH"/>
</dbReference>
<evidence type="ECO:0000256" key="1">
    <source>
        <dbReference type="ARBA" id="ARBA00003041"/>
    </source>
</evidence>
<comment type="caution">
    <text evidence="11">The sequence shown here is derived from an EMBL/GenBank/DDBJ whole genome shotgun (WGS) entry which is preliminary data.</text>
</comment>
<dbReference type="PRINTS" id="PR01003">
    <property type="entry name" value="FLGFLIH"/>
</dbReference>
<keyword evidence="11" id="KW-0966">Cell projection</keyword>
<keyword evidence="9" id="KW-1006">Bacterial flagellum protein export</keyword>
<dbReference type="Proteomes" id="UP000247792">
    <property type="component" value="Unassembled WGS sequence"/>
</dbReference>
<keyword evidence="11" id="KW-0969">Cilium</keyword>
<dbReference type="GO" id="GO:0003774">
    <property type="term" value="F:cytoskeletal motor activity"/>
    <property type="evidence" value="ECO:0007669"/>
    <property type="project" value="InterPro"/>
</dbReference>
<reference evidence="11 12" key="1">
    <citation type="submission" date="2018-05" db="EMBL/GenBank/DDBJ databases">
        <title>Genomic Encyclopedia of Type Strains, Phase IV (KMG-IV): sequencing the most valuable type-strain genomes for metagenomic binning, comparative biology and taxonomic classification.</title>
        <authorList>
            <person name="Goeker M."/>
        </authorList>
    </citation>
    <scope>NUCLEOTIDE SEQUENCE [LARGE SCALE GENOMIC DNA]</scope>
    <source>
        <strain evidence="11 12">DSM 19792</strain>
    </source>
</reference>
<feature type="domain" description="Flagellar assembly protein FliH/Type III secretion system HrpE" evidence="10">
    <location>
        <begin position="89"/>
        <end position="214"/>
    </location>
</feature>
<proteinExistence type="inferred from homology"/>
<evidence type="ECO:0000256" key="9">
    <source>
        <dbReference type="ARBA" id="ARBA00023225"/>
    </source>
</evidence>
<dbReference type="GO" id="GO:0005829">
    <property type="term" value="C:cytosol"/>
    <property type="evidence" value="ECO:0007669"/>
    <property type="project" value="TreeGrafter"/>
</dbReference>
<keyword evidence="12" id="KW-1185">Reference proteome</keyword>
<evidence type="ECO:0000313" key="11">
    <source>
        <dbReference type="EMBL" id="PXX46738.1"/>
    </source>
</evidence>
<sequence>MSNSVRSGDMTAFQRWEMASFGDSRPAQVEEVRVANAQIATQQRVEAERAREAAKQEGFAAGYKEAYERGLKDGQETAYAETMEQVQIEIQSLQHMAQAFSEQLNSASHHMGNELMQLALDLAQTMLKAKIGADPAVILPIVEDAIAQLATVQQPAHIHLNPEDAAIVKEQLGETLSEDGWRIIPDAHMERGGCKLETLHNLVDATYSTRWQKLLDHMQISSPK</sequence>
<dbReference type="GO" id="GO:0015031">
    <property type="term" value="P:protein transport"/>
    <property type="evidence" value="ECO:0007669"/>
    <property type="project" value="UniProtKB-KW"/>
</dbReference>
<accession>A0A318JB18</accession>